<sequence length="173" mass="19154">MGAIGSLLFIIASGVVLSFNGPTWYHVSALGHFVNSVHLWSVELFFFFMVVHLWGKFWMAAWRGKRVLTWITGVVSFAVSIVAGFTGYLVQTNFDSEWISFQAKDALNATGIGAWFNVTNFGQMFMWHILILPIGVLAIVAFHVVLVRVHGVVPPLEASETDAQLTHPDTTGE</sequence>
<dbReference type="AlphaFoldDB" id="A0A7C9TTU2"/>
<feature type="transmembrane region" description="Helical" evidence="6">
    <location>
        <begin position="125"/>
        <end position="147"/>
    </location>
</feature>
<evidence type="ECO:0000256" key="4">
    <source>
        <dbReference type="ARBA" id="ARBA00029351"/>
    </source>
</evidence>
<feature type="domain" description="Cytochrome b/b6 N-terminal region profile" evidence="7">
    <location>
        <begin position="1"/>
        <end position="156"/>
    </location>
</feature>
<dbReference type="InterPro" id="IPR016174">
    <property type="entry name" value="Di-haem_cyt_TM"/>
</dbReference>
<dbReference type="GO" id="GO:0022904">
    <property type="term" value="P:respiratory electron transport chain"/>
    <property type="evidence" value="ECO:0007669"/>
    <property type="project" value="InterPro"/>
</dbReference>
<evidence type="ECO:0000256" key="6">
    <source>
        <dbReference type="SAM" id="Phobius"/>
    </source>
</evidence>
<comment type="cofactor">
    <cofactor evidence="1">
        <name>heme</name>
        <dbReference type="ChEBI" id="CHEBI:30413"/>
    </cofactor>
</comment>
<reference evidence="8 9" key="1">
    <citation type="journal article" date="2014" name="Int. J. Syst. Evol. Microbiol.">
        <title>Description of Galbitalea soli gen. nov., sp. nov., and Frondihabitans sucicola sp. nov.</title>
        <authorList>
            <person name="Kim S.J."/>
            <person name="Lim J.M."/>
            <person name="Ahn J.H."/>
            <person name="Weon H.Y."/>
            <person name="Hamada M."/>
            <person name="Suzuki K."/>
            <person name="Ahn T.Y."/>
            <person name="Kwon S.W."/>
        </authorList>
    </citation>
    <scope>NUCLEOTIDE SEQUENCE [LARGE SCALE GENOMIC DNA]</scope>
    <source>
        <strain evidence="8 9">NBRC 108727</strain>
    </source>
</reference>
<evidence type="ECO:0000256" key="1">
    <source>
        <dbReference type="ARBA" id="ARBA00001971"/>
    </source>
</evidence>
<dbReference type="GO" id="GO:0008121">
    <property type="term" value="F:quinol-cytochrome-c reductase activity"/>
    <property type="evidence" value="ECO:0007669"/>
    <property type="project" value="UniProtKB-EC"/>
</dbReference>
<keyword evidence="6" id="KW-0472">Membrane</keyword>
<organism evidence="8 9">
    <name type="scientific">Galbitalea soli</name>
    <dbReference type="NCBI Taxonomy" id="1268042"/>
    <lineage>
        <taxon>Bacteria</taxon>
        <taxon>Bacillati</taxon>
        <taxon>Actinomycetota</taxon>
        <taxon>Actinomycetes</taxon>
        <taxon>Micrococcales</taxon>
        <taxon>Microbacteriaceae</taxon>
        <taxon>Galbitalea</taxon>
    </lineage>
</organism>
<dbReference type="InterPro" id="IPR005797">
    <property type="entry name" value="Cyt_b/b6_N"/>
</dbReference>
<evidence type="ECO:0000259" key="7">
    <source>
        <dbReference type="PROSITE" id="PS51002"/>
    </source>
</evidence>
<evidence type="ECO:0000256" key="3">
    <source>
        <dbReference type="ARBA" id="ARBA00016116"/>
    </source>
</evidence>
<dbReference type="EC" id="7.1.1.8" evidence="2"/>
<name>A0A7C9TTU2_9MICO</name>
<comment type="catalytic activity">
    <reaction evidence="4">
        <text>a quinol + 2 Fe(III)-[cytochrome c](out) = a quinone + 2 Fe(II)-[cytochrome c](out) + 2 H(+)(out)</text>
        <dbReference type="Rhea" id="RHEA:11484"/>
        <dbReference type="Rhea" id="RHEA-COMP:10350"/>
        <dbReference type="Rhea" id="RHEA-COMP:14399"/>
        <dbReference type="ChEBI" id="CHEBI:15378"/>
        <dbReference type="ChEBI" id="CHEBI:24646"/>
        <dbReference type="ChEBI" id="CHEBI:29033"/>
        <dbReference type="ChEBI" id="CHEBI:29034"/>
        <dbReference type="ChEBI" id="CHEBI:132124"/>
        <dbReference type="EC" id="7.1.1.8"/>
    </reaction>
</comment>
<accession>A0A7C9TTU2</accession>
<feature type="transmembrane region" description="Helical" evidence="6">
    <location>
        <begin position="37"/>
        <end position="55"/>
    </location>
</feature>
<dbReference type="Proteomes" id="UP000479756">
    <property type="component" value="Unassembled WGS sequence"/>
</dbReference>
<dbReference type="Gene3D" id="1.20.810.10">
    <property type="entry name" value="Cytochrome Bc1 Complex, Chain C"/>
    <property type="match status" value="1"/>
</dbReference>
<dbReference type="InterPro" id="IPR027387">
    <property type="entry name" value="Cytb/b6-like_sf"/>
</dbReference>
<feature type="transmembrane region" description="Helical" evidence="6">
    <location>
        <begin position="67"/>
        <end position="90"/>
    </location>
</feature>
<dbReference type="GO" id="GO:0016020">
    <property type="term" value="C:membrane"/>
    <property type="evidence" value="ECO:0007669"/>
    <property type="project" value="InterPro"/>
</dbReference>
<evidence type="ECO:0000256" key="2">
    <source>
        <dbReference type="ARBA" id="ARBA00012951"/>
    </source>
</evidence>
<dbReference type="EMBL" id="JAAGWZ010000005">
    <property type="protein sequence ID" value="NEM92424.1"/>
    <property type="molecule type" value="Genomic_DNA"/>
</dbReference>
<dbReference type="PROSITE" id="PS51002">
    <property type="entry name" value="CYTB_NTER"/>
    <property type="match status" value="1"/>
</dbReference>
<dbReference type="SUPFAM" id="SSF81342">
    <property type="entry name" value="Transmembrane di-heme cytochromes"/>
    <property type="match status" value="1"/>
</dbReference>
<evidence type="ECO:0000256" key="5">
    <source>
        <dbReference type="ARBA" id="ARBA00029568"/>
    </source>
</evidence>
<dbReference type="Pfam" id="PF13631">
    <property type="entry name" value="Cytochrom_B_N_2"/>
    <property type="match status" value="1"/>
</dbReference>
<protein>
    <recommendedName>
        <fullName evidence="3">Cytochrome bc1 complex cytochrome b subunit</fullName>
        <ecNumber evidence="2">7.1.1.8</ecNumber>
    </recommendedName>
    <alternativeName>
        <fullName evidence="5">Cytochrome bc1 reductase complex subunit QcrB</fullName>
    </alternativeName>
</protein>
<dbReference type="GO" id="GO:0016491">
    <property type="term" value="F:oxidoreductase activity"/>
    <property type="evidence" value="ECO:0007669"/>
    <property type="project" value="InterPro"/>
</dbReference>
<keyword evidence="6" id="KW-0812">Transmembrane</keyword>
<comment type="caution">
    <text evidence="8">The sequence shown here is derived from an EMBL/GenBank/DDBJ whole genome shotgun (WGS) entry which is preliminary data.</text>
</comment>
<evidence type="ECO:0000313" key="9">
    <source>
        <dbReference type="Proteomes" id="UP000479756"/>
    </source>
</evidence>
<gene>
    <name evidence="8" type="ORF">G3T37_13800</name>
</gene>
<keyword evidence="9" id="KW-1185">Reference proteome</keyword>
<evidence type="ECO:0000313" key="8">
    <source>
        <dbReference type="EMBL" id="NEM92424.1"/>
    </source>
</evidence>
<proteinExistence type="predicted"/>
<keyword evidence="6" id="KW-1133">Transmembrane helix</keyword>